<proteinExistence type="predicted"/>
<dbReference type="Proteomes" id="UP000007471">
    <property type="component" value="Chromosome"/>
</dbReference>
<gene>
    <name evidence="2" type="ordered locus">Mesci_5526</name>
</gene>
<reference evidence="3" key="1">
    <citation type="submission" date="2011-01" db="EMBL/GenBank/DDBJ databases">
        <title>Complete sequence of chromosome of Mesorhizobium ciceri bv. biserrulae WSM1271.</title>
        <authorList>
            <person name="Lucas S."/>
            <person name="Copeland A."/>
            <person name="Lapidus A."/>
            <person name="Cheng J.-F."/>
            <person name="Goodwin L."/>
            <person name="Pitluck S."/>
            <person name="Teshima H."/>
            <person name="Detter J.C."/>
            <person name="Han C."/>
            <person name="Tapia R."/>
            <person name="Land M."/>
            <person name="Hauser L."/>
            <person name="Kyrpides N."/>
            <person name="Ivanova N."/>
            <person name="Nandasena K."/>
            <person name="Reeve W.G."/>
            <person name="Howieson J.G."/>
            <person name="O'Hara G."/>
            <person name="Tiwari R.P."/>
            <person name="Woyke T."/>
        </authorList>
    </citation>
    <scope>NUCLEOTIDE SEQUENCE [LARGE SCALE GENOMIC DNA]</scope>
    <source>
        <strain evidence="3">HAMBI 2942 / LMG 23838 / WSM1271</strain>
    </source>
</reference>
<organism evidence="2 3">
    <name type="scientific">Mesorhizobium ciceri biovar biserrulae (strain HAMBI 2942 / LMG 23838 / WSM1271)</name>
    <dbReference type="NCBI Taxonomy" id="765698"/>
    <lineage>
        <taxon>Bacteria</taxon>
        <taxon>Pseudomonadati</taxon>
        <taxon>Pseudomonadota</taxon>
        <taxon>Alphaproteobacteria</taxon>
        <taxon>Hyphomicrobiales</taxon>
        <taxon>Phyllobacteriaceae</taxon>
        <taxon>Mesorhizobium</taxon>
    </lineage>
</organism>
<dbReference type="STRING" id="765698.Mesci_5526"/>
<dbReference type="HOGENOM" id="CLU_2508845_0_0_5"/>
<dbReference type="KEGG" id="mci:Mesci_5526"/>
<accession>E8TFG0</accession>
<protein>
    <submittedName>
        <fullName evidence="2">Uncharacterized protein</fullName>
    </submittedName>
</protein>
<sequence>MQMILRAIDRAWHSALSKIDTARLRRQRRQLGDVATAEFQRPKLRTAEHSATKSATGRSSPRHAAVPKRDSLQGQSARPRKLKKH</sequence>
<dbReference type="EMBL" id="CP002447">
    <property type="protein sequence ID" value="ADV14623.1"/>
    <property type="molecule type" value="Genomic_DNA"/>
</dbReference>
<dbReference type="AlphaFoldDB" id="E8TFG0"/>
<dbReference type="OrthoDB" id="8093568at2"/>
<name>E8TFG0_MESCW</name>
<evidence type="ECO:0000313" key="3">
    <source>
        <dbReference type="Proteomes" id="UP000007471"/>
    </source>
</evidence>
<evidence type="ECO:0000256" key="1">
    <source>
        <dbReference type="SAM" id="MobiDB-lite"/>
    </source>
</evidence>
<feature type="region of interest" description="Disordered" evidence="1">
    <location>
        <begin position="31"/>
        <end position="85"/>
    </location>
</feature>
<evidence type="ECO:0000313" key="2">
    <source>
        <dbReference type="EMBL" id="ADV14623.1"/>
    </source>
</evidence>